<dbReference type="InterPro" id="IPR006260">
    <property type="entry name" value="TonB/TolA_C"/>
</dbReference>
<sequence>MGRYKPDWLEKPTGEDMAWAYPAHAQRHGVEGKAVIKCQVGPDGRLGNCQVISETPKGEDFGVAAVALSQKFRMLPPPAGYAAKTPEVTIPIVFQMPQDSWSRLKTATAAGPKGAGPSLAPLDSGDVLLIAGVGAIAFAILGLVFSVAGKRSRDL</sequence>
<organism evidence="7 8">
    <name type="scientific">Caulobacter henricii</name>
    <dbReference type="NCBI Taxonomy" id="69395"/>
    <lineage>
        <taxon>Bacteria</taxon>
        <taxon>Pseudomonadati</taxon>
        <taxon>Pseudomonadota</taxon>
        <taxon>Alphaproteobacteria</taxon>
        <taxon>Caulobacterales</taxon>
        <taxon>Caulobacteraceae</taxon>
        <taxon>Caulobacter</taxon>
    </lineage>
</organism>
<feature type="domain" description="TonB C-terminal" evidence="6">
    <location>
        <begin position="6"/>
        <end position="103"/>
    </location>
</feature>
<dbReference type="InterPro" id="IPR037682">
    <property type="entry name" value="TonB_C"/>
</dbReference>
<evidence type="ECO:0000256" key="5">
    <source>
        <dbReference type="SAM" id="Phobius"/>
    </source>
</evidence>
<reference evidence="7 8" key="1">
    <citation type="submission" date="2015-10" db="EMBL/GenBank/DDBJ databases">
        <title>Conservation of the essential genome among Caulobacter and Brevundimonas species.</title>
        <authorList>
            <person name="Scott D."/>
            <person name="Ely B."/>
        </authorList>
    </citation>
    <scope>NUCLEOTIDE SEQUENCE [LARGE SCALE GENOMIC DNA]</scope>
    <source>
        <strain evidence="7 8">CB4</strain>
    </source>
</reference>
<keyword evidence="3 5" id="KW-1133">Transmembrane helix</keyword>
<name>A0A0P0NWF4_9CAUL</name>
<keyword evidence="8" id="KW-1185">Reference proteome</keyword>
<dbReference type="Pfam" id="PF03544">
    <property type="entry name" value="TonB_C"/>
    <property type="match status" value="1"/>
</dbReference>
<dbReference type="EMBL" id="CP013002">
    <property type="protein sequence ID" value="ALL11885.1"/>
    <property type="molecule type" value="Genomic_DNA"/>
</dbReference>
<evidence type="ECO:0000256" key="4">
    <source>
        <dbReference type="ARBA" id="ARBA00023136"/>
    </source>
</evidence>
<evidence type="ECO:0000259" key="6">
    <source>
        <dbReference type="PROSITE" id="PS52015"/>
    </source>
</evidence>
<gene>
    <name evidence="7" type="ORF">AQ619_00035</name>
</gene>
<keyword evidence="4 5" id="KW-0472">Membrane</keyword>
<dbReference type="Proteomes" id="UP000056905">
    <property type="component" value="Chromosome"/>
</dbReference>
<evidence type="ECO:0000256" key="2">
    <source>
        <dbReference type="ARBA" id="ARBA00022692"/>
    </source>
</evidence>
<dbReference type="GO" id="GO:0016020">
    <property type="term" value="C:membrane"/>
    <property type="evidence" value="ECO:0007669"/>
    <property type="project" value="UniProtKB-SubCell"/>
</dbReference>
<evidence type="ECO:0000313" key="8">
    <source>
        <dbReference type="Proteomes" id="UP000056905"/>
    </source>
</evidence>
<dbReference type="STRING" id="69395.AQ619_00035"/>
<comment type="subcellular location">
    <subcellularLocation>
        <location evidence="1">Membrane</location>
        <topology evidence="1">Single-pass membrane protein</topology>
    </subcellularLocation>
</comment>
<dbReference type="KEGG" id="chq:AQ619_00035"/>
<dbReference type="SUPFAM" id="SSF74653">
    <property type="entry name" value="TolA/TonB C-terminal domain"/>
    <property type="match status" value="1"/>
</dbReference>
<accession>A0A0P0NWF4</accession>
<proteinExistence type="predicted"/>
<evidence type="ECO:0000313" key="7">
    <source>
        <dbReference type="EMBL" id="ALL11885.1"/>
    </source>
</evidence>
<dbReference type="NCBIfam" id="TIGR01352">
    <property type="entry name" value="tonB_Cterm"/>
    <property type="match status" value="1"/>
</dbReference>
<dbReference type="GO" id="GO:0055085">
    <property type="term" value="P:transmembrane transport"/>
    <property type="evidence" value="ECO:0007669"/>
    <property type="project" value="InterPro"/>
</dbReference>
<feature type="transmembrane region" description="Helical" evidence="5">
    <location>
        <begin position="127"/>
        <end position="148"/>
    </location>
</feature>
<keyword evidence="2 5" id="KW-0812">Transmembrane</keyword>
<dbReference type="AlphaFoldDB" id="A0A0P0NWF4"/>
<evidence type="ECO:0000256" key="1">
    <source>
        <dbReference type="ARBA" id="ARBA00004167"/>
    </source>
</evidence>
<evidence type="ECO:0000256" key="3">
    <source>
        <dbReference type="ARBA" id="ARBA00022989"/>
    </source>
</evidence>
<protein>
    <recommendedName>
        <fullName evidence="6">TonB C-terminal domain-containing protein</fullName>
    </recommendedName>
</protein>
<dbReference type="Gene3D" id="3.30.1150.10">
    <property type="match status" value="1"/>
</dbReference>
<dbReference type="PROSITE" id="PS52015">
    <property type="entry name" value="TONB_CTD"/>
    <property type="match status" value="1"/>
</dbReference>